<keyword evidence="1 5" id="KW-0732">Signal</keyword>
<dbReference type="EC" id="3.2.1.4" evidence="7"/>
<proteinExistence type="inferred from homology"/>
<dbReference type="RefSeq" id="WP_309805828.1">
    <property type="nucleotide sequence ID" value="NZ_JAVDRD010000008.1"/>
</dbReference>
<keyword evidence="3 4" id="KW-0326">Glycosidase</keyword>
<dbReference type="InterPro" id="IPR017853">
    <property type="entry name" value="GH"/>
</dbReference>
<comment type="similarity">
    <text evidence="4">Belongs to the glycosyl hydrolase 5 (cellulase A) family.</text>
</comment>
<dbReference type="GO" id="GO:0008810">
    <property type="term" value="F:cellulase activity"/>
    <property type="evidence" value="ECO:0007669"/>
    <property type="project" value="UniProtKB-EC"/>
</dbReference>
<feature type="signal peptide" evidence="5">
    <location>
        <begin position="1"/>
        <end position="29"/>
    </location>
</feature>
<organism evidence="7 8">
    <name type="scientific">Novosphingobium capsulatum</name>
    <dbReference type="NCBI Taxonomy" id="13688"/>
    <lineage>
        <taxon>Bacteria</taxon>
        <taxon>Pseudomonadati</taxon>
        <taxon>Pseudomonadota</taxon>
        <taxon>Alphaproteobacteria</taxon>
        <taxon>Sphingomonadales</taxon>
        <taxon>Sphingomonadaceae</taxon>
        <taxon>Novosphingobium</taxon>
    </lineage>
</organism>
<accession>A0ABU1MP94</accession>
<evidence type="ECO:0000256" key="3">
    <source>
        <dbReference type="ARBA" id="ARBA00023295"/>
    </source>
</evidence>
<evidence type="ECO:0000313" key="8">
    <source>
        <dbReference type="Proteomes" id="UP001184150"/>
    </source>
</evidence>
<dbReference type="PANTHER" id="PTHR31297">
    <property type="entry name" value="GLUCAN ENDO-1,6-BETA-GLUCOSIDASE B"/>
    <property type="match status" value="1"/>
</dbReference>
<dbReference type="Gene3D" id="3.20.20.80">
    <property type="entry name" value="Glycosidases"/>
    <property type="match status" value="1"/>
</dbReference>
<dbReference type="InterPro" id="IPR001547">
    <property type="entry name" value="Glyco_hydro_5"/>
</dbReference>
<evidence type="ECO:0000256" key="2">
    <source>
        <dbReference type="ARBA" id="ARBA00022801"/>
    </source>
</evidence>
<evidence type="ECO:0000313" key="7">
    <source>
        <dbReference type="EMBL" id="MDR6512176.1"/>
    </source>
</evidence>
<keyword evidence="2 4" id="KW-0378">Hydrolase</keyword>
<evidence type="ECO:0000256" key="1">
    <source>
        <dbReference type="ARBA" id="ARBA00022729"/>
    </source>
</evidence>
<evidence type="ECO:0000256" key="5">
    <source>
        <dbReference type="SAM" id="SignalP"/>
    </source>
</evidence>
<feature type="domain" description="Glycoside hydrolase family 5" evidence="6">
    <location>
        <begin position="67"/>
        <end position="318"/>
    </location>
</feature>
<protein>
    <submittedName>
        <fullName evidence="7">Endoglucanase</fullName>
        <ecNumber evidence="7">3.2.1.4</ecNumber>
    </submittedName>
</protein>
<dbReference type="Proteomes" id="UP001184150">
    <property type="component" value="Unassembled WGS sequence"/>
</dbReference>
<gene>
    <name evidence="7" type="ORF">J2792_003059</name>
</gene>
<sequence>MPAMPRFPAPLRQALATLLLAGAALVPHAAMARKPASLPMATCINLGNHLDMAHGGEIQHNRLGPADFARIKAAGFDTVRLPVNWSSHSLATPPYTIDPAWFARVDQVVDGALHAGLKVILNSHNFEAINTDPVGAQPWFTAVWQQIADHYASRPRQTLWFEIENEPKDALDNANLVTTFAPALAAIRRHNPNRPVIIGGEKWSNVTSLATLNLPDDPQVWPTFHYYEPFAFTHQGATWVSPSPPQGRAYGTPADLARLPVDVQRIKAFAARTGKIPLMGETGAFESIPTDQRIAYYRSVFKTFRPLGVPICVWAYTNTFPFFDAHKGQWIPGLRGAISLPETSPKR</sequence>
<feature type="chain" id="PRO_5045528286" evidence="5">
    <location>
        <begin position="30"/>
        <end position="347"/>
    </location>
</feature>
<dbReference type="EMBL" id="JAVDRD010000008">
    <property type="protein sequence ID" value="MDR6512176.1"/>
    <property type="molecule type" value="Genomic_DNA"/>
</dbReference>
<comment type="caution">
    <text evidence="7">The sequence shown here is derived from an EMBL/GenBank/DDBJ whole genome shotgun (WGS) entry which is preliminary data.</text>
</comment>
<evidence type="ECO:0000259" key="6">
    <source>
        <dbReference type="Pfam" id="PF00150"/>
    </source>
</evidence>
<reference evidence="7 8" key="1">
    <citation type="submission" date="2023-07" db="EMBL/GenBank/DDBJ databases">
        <title>Sorghum-associated microbial communities from plants grown in Nebraska, USA.</title>
        <authorList>
            <person name="Schachtman D."/>
        </authorList>
    </citation>
    <scope>NUCLEOTIDE SEQUENCE [LARGE SCALE GENOMIC DNA]</scope>
    <source>
        <strain evidence="7 8">DS1027</strain>
    </source>
</reference>
<dbReference type="SUPFAM" id="SSF51445">
    <property type="entry name" value="(Trans)glycosidases"/>
    <property type="match status" value="1"/>
</dbReference>
<dbReference type="PANTHER" id="PTHR31297:SF17">
    <property type="entry name" value="ENDOGLUCANASE"/>
    <property type="match status" value="1"/>
</dbReference>
<name>A0ABU1MP94_9SPHN</name>
<keyword evidence="8" id="KW-1185">Reference proteome</keyword>
<evidence type="ECO:0000256" key="4">
    <source>
        <dbReference type="RuleBase" id="RU361153"/>
    </source>
</evidence>
<dbReference type="Pfam" id="PF00150">
    <property type="entry name" value="Cellulase"/>
    <property type="match status" value="1"/>
</dbReference>
<dbReference type="InterPro" id="IPR050386">
    <property type="entry name" value="Glycosyl_hydrolase_5"/>
</dbReference>